<reference evidence="6 7" key="1">
    <citation type="submission" date="2023-10" db="EMBL/GenBank/DDBJ databases">
        <title>Glaciecola aquimarina strain GGW-M5 nov., isolated from a coastal seawater.</title>
        <authorList>
            <person name="Bayburt H."/>
            <person name="Kim J.M."/>
            <person name="Choi B.J."/>
            <person name="Jeon C.O."/>
        </authorList>
    </citation>
    <scope>NUCLEOTIDE SEQUENCE [LARGE SCALE GENOMIC DNA]</scope>
    <source>
        <strain evidence="6 7">KCTC 32108</strain>
    </source>
</reference>
<evidence type="ECO:0000313" key="7">
    <source>
        <dbReference type="Proteomes" id="UP001247805"/>
    </source>
</evidence>
<dbReference type="InterPro" id="IPR017911">
    <property type="entry name" value="MacB-like_ATP-bd"/>
</dbReference>
<dbReference type="SMART" id="SM00382">
    <property type="entry name" value="AAA"/>
    <property type="match status" value="1"/>
</dbReference>
<evidence type="ECO:0000259" key="5">
    <source>
        <dbReference type="PROSITE" id="PS50893"/>
    </source>
</evidence>
<dbReference type="Proteomes" id="UP001247805">
    <property type="component" value="Unassembled WGS sequence"/>
</dbReference>
<dbReference type="PROSITE" id="PS50893">
    <property type="entry name" value="ABC_TRANSPORTER_2"/>
    <property type="match status" value="1"/>
</dbReference>
<proteinExistence type="inferred from homology"/>
<comment type="caution">
    <text evidence="6">The sequence shown here is derived from an EMBL/GenBank/DDBJ whole genome shotgun (WGS) entry which is preliminary data.</text>
</comment>
<dbReference type="PANTHER" id="PTHR42798:SF2">
    <property type="entry name" value="ABC TRANSPORTER ATP-BINDING PROTEIN MG467-RELATED"/>
    <property type="match status" value="1"/>
</dbReference>
<accession>A0ABU3T125</accession>
<dbReference type="RefSeq" id="WP_316028108.1">
    <property type="nucleotide sequence ID" value="NZ_JAWDIO010000002.1"/>
</dbReference>
<dbReference type="PROSITE" id="PS00211">
    <property type="entry name" value="ABC_TRANSPORTER_1"/>
    <property type="match status" value="1"/>
</dbReference>
<keyword evidence="3" id="KW-0547">Nucleotide-binding</keyword>
<evidence type="ECO:0000256" key="1">
    <source>
        <dbReference type="ARBA" id="ARBA00005417"/>
    </source>
</evidence>
<evidence type="ECO:0000256" key="3">
    <source>
        <dbReference type="ARBA" id="ARBA00022741"/>
    </source>
</evidence>
<dbReference type="EMBL" id="JAWDIO010000002">
    <property type="protein sequence ID" value="MDU0355913.1"/>
    <property type="molecule type" value="Genomic_DNA"/>
</dbReference>
<dbReference type="Gene3D" id="3.40.50.300">
    <property type="entry name" value="P-loop containing nucleotide triphosphate hydrolases"/>
    <property type="match status" value="1"/>
</dbReference>
<evidence type="ECO:0000313" key="6">
    <source>
        <dbReference type="EMBL" id="MDU0355913.1"/>
    </source>
</evidence>
<evidence type="ECO:0000256" key="2">
    <source>
        <dbReference type="ARBA" id="ARBA00022448"/>
    </source>
</evidence>
<keyword evidence="4 6" id="KW-0067">ATP-binding</keyword>
<dbReference type="Pfam" id="PF00005">
    <property type="entry name" value="ABC_tran"/>
    <property type="match status" value="1"/>
</dbReference>
<keyword evidence="2" id="KW-0813">Transport</keyword>
<dbReference type="InterPro" id="IPR003439">
    <property type="entry name" value="ABC_transporter-like_ATP-bd"/>
</dbReference>
<comment type="similarity">
    <text evidence="1">Belongs to the ABC transporter superfamily.</text>
</comment>
<evidence type="ECO:0000256" key="4">
    <source>
        <dbReference type="ARBA" id="ARBA00022840"/>
    </source>
</evidence>
<dbReference type="InterPro" id="IPR027417">
    <property type="entry name" value="P-loop_NTPase"/>
</dbReference>
<feature type="domain" description="ABC transporter" evidence="5">
    <location>
        <begin position="2"/>
        <end position="234"/>
    </location>
</feature>
<name>A0ABU3T125_9ALTE</name>
<dbReference type="SUPFAM" id="SSF52540">
    <property type="entry name" value="P-loop containing nucleoside triphosphate hydrolases"/>
    <property type="match status" value="1"/>
</dbReference>
<dbReference type="CDD" id="cd03255">
    <property type="entry name" value="ABC_MJ0796_LolCDE_FtsE"/>
    <property type="match status" value="1"/>
</dbReference>
<organism evidence="6 7">
    <name type="scientific">Paraglaciecola aquimarina</name>
    <dbReference type="NCBI Taxonomy" id="1235557"/>
    <lineage>
        <taxon>Bacteria</taxon>
        <taxon>Pseudomonadati</taxon>
        <taxon>Pseudomonadota</taxon>
        <taxon>Gammaproteobacteria</taxon>
        <taxon>Alteromonadales</taxon>
        <taxon>Alteromonadaceae</taxon>
        <taxon>Paraglaciecola</taxon>
    </lineage>
</organism>
<dbReference type="GO" id="GO:0005524">
    <property type="term" value="F:ATP binding"/>
    <property type="evidence" value="ECO:0007669"/>
    <property type="project" value="UniProtKB-KW"/>
</dbReference>
<dbReference type="InterPro" id="IPR003593">
    <property type="entry name" value="AAA+_ATPase"/>
</dbReference>
<gene>
    <name evidence="6" type="ORF">RS130_20295</name>
</gene>
<keyword evidence="7" id="KW-1185">Reference proteome</keyword>
<protein>
    <submittedName>
        <fullName evidence="6">ABC transporter ATP-binding protein</fullName>
    </submittedName>
</protein>
<dbReference type="InterPro" id="IPR017871">
    <property type="entry name" value="ABC_transporter-like_CS"/>
</dbReference>
<dbReference type="PANTHER" id="PTHR42798">
    <property type="entry name" value="LIPOPROTEIN-RELEASING SYSTEM ATP-BINDING PROTEIN LOLD"/>
    <property type="match status" value="1"/>
</dbReference>
<sequence length="235" mass="25155">MISTKGISKTVNTTQGELKILQPISFDVKAGESVAIVGASGSGKSTLLSLLAGLDEVSEGEIYLDGQAMHAMDEEQRAQLRGAKVGFIFQSFMLVQSLTAIENIMLPAEIAGHDDAKQRALEILKQVGLDHRAGHYPNQLSGGEQQRVAIARAFISQPKILFADEPTGNLDAANSDKIEKLLFELNQNSNTTLVLVTHDQTLANQCERQLHMQAGVLTEISASSSTVSDIAAQVG</sequence>